<dbReference type="InterPro" id="IPR036390">
    <property type="entry name" value="WH_DNA-bd_sf"/>
</dbReference>
<dbReference type="InterPro" id="IPR027548">
    <property type="entry name" value="Ribosomal_eS19_archaeal"/>
</dbReference>
<dbReference type="SUPFAM" id="SSF46785">
    <property type="entry name" value="Winged helix' DNA-binding domain"/>
    <property type="match status" value="1"/>
</dbReference>
<dbReference type="GO" id="GO:0003735">
    <property type="term" value="F:structural constituent of ribosome"/>
    <property type="evidence" value="ECO:0007669"/>
    <property type="project" value="InterPro"/>
</dbReference>
<gene>
    <name evidence="4" type="primary">Rps19</name>
</gene>
<dbReference type="InterPro" id="IPR001266">
    <property type="entry name" value="Ribosomal_eS19"/>
</dbReference>
<dbReference type="PANTHER" id="PTHR11710:SF0">
    <property type="entry name" value="40S RIBOSOMAL PROTEIN S19"/>
    <property type="match status" value="1"/>
</dbReference>
<name>A0A6F9DS81_9ASCI</name>
<dbReference type="AlphaFoldDB" id="A0A6F9DS81"/>
<organism evidence="4">
    <name type="scientific">Phallusia mammillata</name>
    <dbReference type="NCBI Taxonomy" id="59560"/>
    <lineage>
        <taxon>Eukaryota</taxon>
        <taxon>Metazoa</taxon>
        <taxon>Chordata</taxon>
        <taxon>Tunicata</taxon>
        <taxon>Ascidiacea</taxon>
        <taxon>Phlebobranchia</taxon>
        <taxon>Ascidiidae</taxon>
        <taxon>Phallusia</taxon>
    </lineage>
</organism>
<dbReference type="Gene3D" id="1.10.10.10">
    <property type="entry name" value="Winged helix-like DNA-binding domain superfamily/Winged helix DNA-binding domain"/>
    <property type="match status" value="1"/>
</dbReference>
<dbReference type="GO" id="GO:0000028">
    <property type="term" value="P:ribosomal small subunit assembly"/>
    <property type="evidence" value="ECO:0007669"/>
    <property type="project" value="TreeGrafter"/>
</dbReference>
<accession>A0A6F9DS81</accession>
<dbReference type="GO" id="GO:0006412">
    <property type="term" value="P:translation"/>
    <property type="evidence" value="ECO:0007669"/>
    <property type="project" value="InterPro"/>
</dbReference>
<dbReference type="EMBL" id="LR789893">
    <property type="protein sequence ID" value="CAB3265755.1"/>
    <property type="molecule type" value="mRNA"/>
</dbReference>
<evidence type="ECO:0000313" key="4">
    <source>
        <dbReference type="EMBL" id="CAB3265755.1"/>
    </source>
</evidence>
<dbReference type="InterPro" id="IPR036388">
    <property type="entry name" value="WH-like_DNA-bd_sf"/>
</dbReference>
<proteinExistence type="evidence at transcript level"/>
<dbReference type="GO" id="GO:0022627">
    <property type="term" value="C:cytosolic small ribosomal subunit"/>
    <property type="evidence" value="ECO:0007669"/>
    <property type="project" value="TreeGrafter"/>
</dbReference>
<dbReference type="FunFam" id="1.10.10.10:FF:000118">
    <property type="entry name" value="40S ribosomal protein S19"/>
    <property type="match status" value="1"/>
</dbReference>
<dbReference type="GO" id="GO:0003723">
    <property type="term" value="F:RNA binding"/>
    <property type="evidence" value="ECO:0007669"/>
    <property type="project" value="TreeGrafter"/>
</dbReference>
<dbReference type="Pfam" id="PF01090">
    <property type="entry name" value="Ribosomal_S19e"/>
    <property type="match status" value="1"/>
</dbReference>
<dbReference type="PANTHER" id="PTHR11710">
    <property type="entry name" value="40S RIBOSOMAL PROTEIN S19"/>
    <property type="match status" value="1"/>
</dbReference>
<protein>
    <submittedName>
        <fullName evidence="4">40S ribosomal protein S19-like</fullName>
    </submittedName>
</protein>
<evidence type="ECO:0000256" key="1">
    <source>
        <dbReference type="ARBA" id="ARBA00010014"/>
    </source>
</evidence>
<reference evidence="4" key="1">
    <citation type="submission" date="2020-04" db="EMBL/GenBank/DDBJ databases">
        <authorList>
            <person name="Neveu A P."/>
        </authorList>
    </citation>
    <scope>NUCLEOTIDE SEQUENCE</scope>
    <source>
        <tissue evidence="4">Whole embryo</tissue>
    </source>
</reference>
<comment type="similarity">
    <text evidence="1">Belongs to the eukaryotic ribosomal protein eS19 family.</text>
</comment>
<keyword evidence="2 4" id="KW-0689">Ribosomal protein</keyword>
<dbReference type="SMART" id="SM01413">
    <property type="entry name" value="Ribosomal_S19e"/>
    <property type="match status" value="1"/>
</dbReference>
<evidence type="ECO:0000256" key="2">
    <source>
        <dbReference type="ARBA" id="ARBA00022980"/>
    </source>
</evidence>
<evidence type="ECO:0000256" key="3">
    <source>
        <dbReference type="ARBA" id="ARBA00023274"/>
    </source>
</evidence>
<dbReference type="NCBIfam" id="NF006811">
    <property type="entry name" value="PRK09333.1"/>
    <property type="match status" value="1"/>
</dbReference>
<keyword evidence="3" id="KW-0687">Ribonucleoprotein</keyword>
<sequence>MVRVTVKDVNQQDFVVALAAHLKKSGKLKVPEWVDLAKTGIYKELAPYDQDWYYTRCASVIRHLYMRGGVGVKSFRKIYGGRKRRGTKPAHFCPGSSSIARKTLQSLEAIKLVTKDEMGGRRISKDGQRDLDRIACQVAARKQKTQA</sequence>